<dbReference type="FunFam" id="3.30.420.40:FF:000095">
    <property type="entry name" value="Phosphotransferase"/>
    <property type="match status" value="1"/>
</dbReference>
<gene>
    <name evidence="16" type="ORF">HGM15179_004846</name>
</gene>
<dbReference type="Proteomes" id="UP000796761">
    <property type="component" value="Unassembled WGS sequence"/>
</dbReference>
<dbReference type="InterPro" id="IPR001312">
    <property type="entry name" value="Hexokinase"/>
</dbReference>
<feature type="region of interest" description="Disordered" evidence="12">
    <location>
        <begin position="428"/>
        <end position="503"/>
    </location>
</feature>
<comment type="caution">
    <text evidence="16">The sequence shown here is derived from an EMBL/GenBank/DDBJ whole genome shotgun (WGS) entry which is preliminary data.</text>
</comment>
<dbReference type="Pfam" id="PF00349">
    <property type="entry name" value="Hexokinase_1"/>
    <property type="match status" value="2"/>
</dbReference>
<feature type="compositionally biased region" description="Basic and acidic residues" evidence="12">
    <location>
        <begin position="51"/>
        <end position="71"/>
    </location>
</feature>
<evidence type="ECO:0000256" key="8">
    <source>
        <dbReference type="ARBA" id="ARBA00022840"/>
    </source>
</evidence>
<dbReference type="GO" id="GO:0004340">
    <property type="term" value="F:glucokinase activity"/>
    <property type="evidence" value="ECO:0007669"/>
    <property type="project" value="TreeGrafter"/>
</dbReference>
<comment type="similarity">
    <text evidence="3">Belongs to the hexokinase family.</text>
</comment>
<comment type="catalytic activity">
    <reaction evidence="11">
        <text>D-glucose + ATP = D-glucose 6-phosphate + ADP + H(+)</text>
        <dbReference type="Rhea" id="RHEA:17825"/>
        <dbReference type="ChEBI" id="CHEBI:4167"/>
        <dbReference type="ChEBI" id="CHEBI:15378"/>
        <dbReference type="ChEBI" id="CHEBI:30616"/>
        <dbReference type="ChEBI" id="CHEBI:61548"/>
        <dbReference type="ChEBI" id="CHEBI:456216"/>
        <dbReference type="EC" id="2.7.1.1"/>
    </reaction>
    <physiologicalReaction direction="left-to-right" evidence="11">
        <dbReference type="Rhea" id="RHEA:17826"/>
    </physiologicalReaction>
</comment>
<accession>A0A8K1LQJ8</accession>
<dbReference type="PROSITE" id="PS51748">
    <property type="entry name" value="HEXOKINASE_2"/>
    <property type="match status" value="2"/>
</dbReference>
<protein>
    <recommendedName>
        <fullName evidence="4">hexokinase</fullName>
        <ecNumber evidence="4">2.7.1.1</ecNumber>
    </recommendedName>
</protein>
<dbReference type="InterPro" id="IPR019807">
    <property type="entry name" value="Hexokinase_BS"/>
</dbReference>
<keyword evidence="6" id="KW-0547">Nucleotide-binding</keyword>
<dbReference type="FunFam" id="3.40.367.20:FF:000001">
    <property type="entry name" value="Hexokinase 1"/>
    <property type="match status" value="1"/>
</dbReference>
<comment type="pathway">
    <text evidence="2">Carbohydrate metabolism; hexose metabolism.</text>
</comment>
<dbReference type="CDD" id="cd20912">
    <property type="entry name" value="AIR_RAP80-like"/>
    <property type="match status" value="1"/>
</dbReference>
<dbReference type="GO" id="GO:0005739">
    <property type="term" value="C:mitochondrion"/>
    <property type="evidence" value="ECO:0007669"/>
    <property type="project" value="TreeGrafter"/>
</dbReference>
<dbReference type="Pfam" id="PF03727">
    <property type="entry name" value="Hexokinase_2"/>
    <property type="match status" value="2"/>
</dbReference>
<dbReference type="InterPro" id="IPR003903">
    <property type="entry name" value="UIM_dom"/>
</dbReference>
<evidence type="ECO:0000256" key="9">
    <source>
        <dbReference type="ARBA" id="ARBA00023152"/>
    </source>
</evidence>
<evidence type="ECO:0000256" key="7">
    <source>
        <dbReference type="ARBA" id="ARBA00022777"/>
    </source>
</evidence>
<evidence type="ECO:0000313" key="17">
    <source>
        <dbReference type="Proteomes" id="UP000796761"/>
    </source>
</evidence>
<dbReference type="PROSITE" id="PS50330">
    <property type="entry name" value="UIM"/>
    <property type="match status" value="1"/>
</dbReference>
<dbReference type="GO" id="GO:0008865">
    <property type="term" value="F:fructokinase activity"/>
    <property type="evidence" value="ECO:0007669"/>
    <property type="project" value="TreeGrafter"/>
</dbReference>
<dbReference type="Gene3D" id="3.30.420.40">
    <property type="match status" value="2"/>
</dbReference>
<dbReference type="UniPathway" id="UPA00242"/>
<dbReference type="SUPFAM" id="SSF53067">
    <property type="entry name" value="Actin-like ATPase domain"/>
    <property type="match status" value="4"/>
</dbReference>
<dbReference type="Pfam" id="PF18282">
    <property type="entry name" value="RAP80_UIM"/>
    <property type="match status" value="1"/>
</dbReference>
<feature type="compositionally biased region" description="Basic and acidic residues" evidence="12">
    <location>
        <begin position="7"/>
        <end position="17"/>
    </location>
</feature>
<name>A0A8K1LQJ8_9PASS</name>
<evidence type="ECO:0000256" key="6">
    <source>
        <dbReference type="ARBA" id="ARBA00022741"/>
    </source>
</evidence>
<evidence type="ECO:0000259" key="15">
    <source>
        <dbReference type="Pfam" id="PF18282"/>
    </source>
</evidence>
<evidence type="ECO:0000259" key="13">
    <source>
        <dbReference type="Pfam" id="PF00349"/>
    </source>
</evidence>
<feature type="domain" description="Hexokinase C-terminal" evidence="14">
    <location>
        <begin position="1360"/>
        <end position="1594"/>
    </location>
</feature>
<dbReference type="PRINTS" id="PR00475">
    <property type="entry name" value="HEXOKINASE"/>
</dbReference>
<feature type="domain" description="Hexokinase N-terminal" evidence="13">
    <location>
        <begin position="705"/>
        <end position="908"/>
    </location>
</feature>
<dbReference type="GO" id="GO:0006006">
    <property type="term" value="P:glucose metabolic process"/>
    <property type="evidence" value="ECO:0007669"/>
    <property type="project" value="TreeGrafter"/>
</dbReference>
<sequence length="1604" mass="174965">MPRRKKPAEGLESRGQDGEEEEEEKRNPANAKKKRSFVDAFIVISDSDGEQESKEESGLQKKRTKQLDRTKFAPKRKIAQMTEEEQFALALKMSEQEARQVNSQEEEEEELLRKAIAESLSSCQPSDSLTATPQLSVEAVDSQGQSQPAEEEGSEILGGLAFCPDTPPSDCSSHSQSSRADGNGQMDVARSPLVVLRRLSQEIVESSLVSSIIVSPGKGQSVTRSSEKSSSPAKSDSSKMLPSTLGEDFMSLSPTFGKVASGGSWRLTPRRLFTSSSSSSEAAGHEPKEQLLPCTGHSVGEAGTGSSATLGKSRTTEQCDSPRRSGGGAGSKHSSQPGHTAKVCVSTEQAEQNEGSGSTPDLCMLTAGEEKHKQEEARDTVHYYWGIPFCPKGVDPNQYTKVILCQLEVYQKSLKQAQRQLLHKKEFGNPVVPSSSLNQNELGKGEEISRENGVADGTEDGDTEGQESENITWLHPSKRREAESPGHSMEEEKNSTSDDEPTTSYCQVRALPLSRDSCYIYILNSISTMTPLGTKRSPDTATEISAEEEISICPETQPSPVEAVEEEREELCSDSRGAPLQVGGDEDAVRTVSECSPTAAACVSCPLCDHGFPADEIEVHAMYCNGIAGPEPGEDAPVLTRRQREARNKAASGESSPPSLDIDKCEKCYLCKSLVPLLQYQRHVDSCLQAARQAQGTRRLRRAKIQRALRSLSVPLERLHIMKGHMVEDMCRGLSQQTHRQAKVQMLPTYICSTPNGTEQGNFLVVELCQNQVRTVLVTLYGDGNMSPSMVYKTFELPEGITHGTGEALFDFIAQCVSQFLAQTIQSDPSKSEERLPLGFVFPFTCQQTQLDKAELLSWSKGFSCNDVVGKDVVELLQSAINKQKMGLCQVDVVAVMNDTVGTMMTCSTEGRPCEVAMVADKGSNCCFMAEAYLVERADEASGRMCVNTEWGCFGDDGTLNDIITPYDECVDVESSNPGEKRFEKMVGTLYLGEIVRHALIGLTAEKAVFTGTDIGVLREKGAFTMQNILDIINNEEGTTEVKRILEALGLQPSERDCGRVQQICRAVVGRAATLHATGLAAILSYMCQTRDMETLMVNVGMDGELYKGYPRFQEILLSVSRLLSPECMATLLPSRDGSGRGAAMVTAVALRLAALRRDVNEVLAPLRLSRADLEKVQALMREEMERGLGKETHDTASVRMLPTYVCHTPDGTERGDFLALDLGGTNFRVLVVRVTEEGITMASEIYVIPVAIMQGTGEALFDHIIDCIIDFQMKQSLMAHMLPLGFTFSFPCQQLGLDKALLLTWTKGFSASGCVGQDVVQLLREAASRKQHSGMQVVALVNDTVGTMMACGYDDPKCEIGLIVGTGTNACYMEEMRNVGTVEGDQGRMCINMEWGAFGDNGCLDHIFTHFDQVVDQSTINPGKQRFEKLISGMYLGEIVRQILMVMTEKQLLFQGKLSSKLQTKNIFQTKFLSTIEVNGLALRQIQAILNELEIDASFEDSVLLREVCQTVSLRAAQLCAAGLAAVVEKIRESRGLDQLSITIGVDGTLYKLHPCFSTNLQKTLKDLAPNCNVSFMLSEDGSGKGAALVAAVATRAADAMEE</sequence>
<comment type="pathway">
    <text evidence="1">Carbohydrate degradation; glycolysis; D-glyceraldehyde 3-phosphate and glycerone phosphate from D-glucose: step 1/4.</text>
</comment>
<evidence type="ECO:0000256" key="11">
    <source>
        <dbReference type="ARBA" id="ARBA00048160"/>
    </source>
</evidence>
<dbReference type="InterPro" id="IPR043129">
    <property type="entry name" value="ATPase_NBD"/>
</dbReference>
<feature type="compositionally biased region" description="Polar residues" evidence="12">
    <location>
        <begin position="119"/>
        <end position="135"/>
    </location>
</feature>
<feature type="domain" description="Hexokinase C-terminal" evidence="14">
    <location>
        <begin position="916"/>
        <end position="1149"/>
    </location>
</feature>
<dbReference type="OrthoDB" id="419537at2759"/>
<dbReference type="EMBL" id="SWJQ01000103">
    <property type="protein sequence ID" value="TRZ22276.1"/>
    <property type="molecule type" value="Genomic_DNA"/>
</dbReference>
<dbReference type="PANTHER" id="PTHR19443:SF1">
    <property type="entry name" value="HEXOKINASE-3"/>
    <property type="match status" value="1"/>
</dbReference>
<dbReference type="GO" id="GO:0019158">
    <property type="term" value="F:mannokinase activity"/>
    <property type="evidence" value="ECO:0007669"/>
    <property type="project" value="TreeGrafter"/>
</dbReference>
<feature type="region of interest" description="Disordered" evidence="12">
    <location>
        <begin position="95"/>
        <end position="187"/>
    </location>
</feature>
<feature type="domain" description="RAP80 N-terminal" evidence="15">
    <location>
        <begin position="75"/>
        <end position="128"/>
    </location>
</feature>
<reference evidence="16" key="1">
    <citation type="submission" date="2019-04" db="EMBL/GenBank/DDBJ databases">
        <title>Genome assembly of Zosterops borbonicus 15179.</title>
        <authorList>
            <person name="Leroy T."/>
            <person name="Anselmetti Y."/>
            <person name="Tilak M.-K."/>
            <person name="Nabholz B."/>
        </authorList>
    </citation>
    <scope>NUCLEOTIDE SEQUENCE</scope>
    <source>
        <strain evidence="16">HGM_15179</strain>
        <tissue evidence="16">Muscle</tissue>
    </source>
</reference>
<feature type="compositionally biased region" description="Low complexity" evidence="12">
    <location>
        <begin position="228"/>
        <end position="239"/>
    </location>
</feature>
<evidence type="ECO:0000256" key="3">
    <source>
        <dbReference type="ARBA" id="ARBA00009225"/>
    </source>
</evidence>
<comment type="catalytic activity">
    <reaction evidence="10">
        <text>a D-hexose + ATP = a D-hexose 6-phosphate + ADP + H(+)</text>
        <dbReference type="Rhea" id="RHEA:22740"/>
        <dbReference type="ChEBI" id="CHEBI:4194"/>
        <dbReference type="ChEBI" id="CHEBI:15378"/>
        <dbReference type="ChEBI" id="CHEBI:30616"/>
        <dbReference type="ChEBI" id="CHEBI:229467"/>
        <dbReference type="ChEBI" id="CHEBI:456216"/>
        <dbReference type="EC" id="2.7.1.1"/>
    </reaction>
    <physiologicalReaction direction="left-to-right" evidence="10">
        <dbReference type="Rhea" id="RHEA:22741"/>
    </physiologicalReaction>
</comment>
<dbReference type="GO" id="GO:0006096">
    <property type="term" value="P:glycolytic process"/>
    <property type="evidence" value="ECO:0007669"/>
    <property type="project" value="UniProtKB-UniPathway"/>
</dbReference>
<proteinExistence type="inferred from homology"/>
<evidence type="ECO:0000259" key="14">
    <source>
        <dbReference type="Pfam" id="PF03727"/>
    </source>
</evidence>
<organism evidence="16 17">
    <name type="scientific">Zosterops borbonicus</name>
    <dbReference type="NCBI Taxonomy" id="364589"/>
    <lineage>
        <taxon>Eukaryota</taxon>
        <taxon>Metazoa</taxon>
        <taxon>Chordata</taxon>
        <taxon>Craniata</taxon>
        <taxon>Vertebrata</taxon>
        <taxon>Euteleostomi</taxon>
        <taxon>Archelosauria</taxon>
        <taxon>Archosauria</taxon>
        <taxon>Dinosauria</taxon>
        <taxon>Saurischia</taxon>
        <taxon>Theropoda</taxon>
        <taxon>Coelurosauria</taxon>
        <taxon>Aves</taxon>
        <taxon>Neognathae</taxon>
        <taxon>Neoaves</taxon>
        <taxon>Telluraves</taxon>
        <taxon>Australaves</taxon>
        <taxon>Passeriformes</taxon>
        <taxon>Sylvioidea</taxon>
        <taxon>Zosteropidae</taxon>
        <taxon>Zosterops</taxon>
    </lineage>
</organism>
<keyword evidence="9" id="KW-0324">Glycolysis</keyword>
<feature type="compositionally biased region" description="Acidic residues" evidence="12">
    <location>
        <begin position="457"/>
        <end position="467"/>
    </location>
</feature>
<evidence type="ECO:0000256" key="12">
    <source>
        <dbReference type="SAM" id="MobiDB-lite"/>
    </source>
</evidence>
<keyword evidence="17" id="KW-1185">Reference proteome</keyword>
<feature type="compositionally biased region" description="Polar residues" evidence="12">
    <location>
        <begin position="304"/>
        <end position="313"/>
    </location>
</feature>
<feature type="compositionally biased region" description="Basic and acidic residues" evidence="12">
    <location>
        <begin position="479"/>
        <end position="496"/>
    </location>
</feature>
<dbReference type="GO" id="GO:0005829">
    <property type="term" value="C:cytosol"/>
    <property type="evidence" value="ECO:0007669"/>
    <property type="project" value="TreeGrafter"/>
</dbReference>
<dbReference type="GO" id="GO:0005536">
    <property type="term" value="F:D-glucose binding"/>
    <property type="evidence" value="ECO:0007669"/>
    <property type="project" value="InterPro"/>
</dbReference>
<feature type="region of interest" description="Disordered" evidence="12">
    <location>
        <begin position="214"/>
        <end position="251"/>
    </location>
</feature>
<feature type="compositionally biased region" description="Low complexity" evidence="12">
    <location>
        <begin position="169"/>
        <end position="178"/>
    </location>
</feature>
<keyword evidence="7" id="KW-0418">Kinase</keyword>
<keyword evidence="5" id="KW-0808">Transferase</keyword>
<dbReference type="FunFam" id="3.40.367.20:FF:000020">
    <property type="entry name" value="Hexokinase-1"/>
    <property type="match status" value="1"/>
</dbReference>
<dbReference type="GO" id="GO:0005524">
    <property type="term" value="F:ATP binding"/>
    <property type="evidence" value="ECO:0007669"/>
    <property type="project" value="UniProtKB-KW"/>
</dbReference>
<evidence type="ECO:0000256" key="5">
    <source>
        <dbReference type="ARBA" id="ARBA00022679"/>
    </source>
</evidence>
<feature type="domain" description="Hexokinase N-terminal" evidence="13">
    <location>
        <begin position="1160"/>
        <end position="1354"/>
    </location>
</feature>
<feature type="region of interest" description="Disordered" evidence="12">
    <location>
        <begin position="1"/>
        <end position="77"/>
    </location>
</feature>
<dbReference type="Gene3D" id="6.10.250.1800">
    <property type="match status" value="1"/>
</dbReference>
<keyword evidence="8" id="KW-0067">ATP-binding</keyword>
<evidence type="ECO:0000256" key="2">
    <source>
        <dbReference type="ARBA" id="ARBA00005028"/>
    </source>
</evidence>
<dbReference type="PANTHER" id="PTHR19443">
    <property type="entry name" value="HEXOKINASE"/>
    <property type="match status" value="1"/>
</dbReference>
<evidence type="ECO:0000256" key="4">
    <source>
        <dbReference type="ARBA" id="ARBA00012324"/>
    </source>
</evidence>
<dbReference type="GO" id="GO:0001678">
    <property type="term" value="P:intracellular glucose homeostasis"/>
    <property type="evidence" value="ECO:0007669"/>
    <property type="project" value="InterPro"/>
</dbReference>
<dbReference type="InterPro" id="IPR022673">
    <property type="entry name" value="Hexokinase_C"/>
</dbReference>
<evidence type="ECO:0000256" key="1">
    <source>
        <dbReference type="ARBA" id="ARBA00004888"/>
    </source>
</evidence>
<evidence type="ECO:0000313" key="16">
    <source>
        <dbReference type="EMBL" id="TRZ22276.1"/>
    </source>
</evidence>
<dbReference type="InterPro" id="IPR040714">
    <property type="entry name" value="RAP80_UIM"/>
</dbReference>
<dbReference type="InterPro" id="IPR022672">
    <property type="entry name" value="Hexokinase_N"/>
</dbReference>
<dbReference type="UniPathway" id="UPA00109">
    <property type="reaction ID" value="UER00180"/>
</dbReference>
<dbReference type="SMART" id="SM00726">
    <property type="entry name" value="UIM"/>
    <property type="match status" value="2"/>
</dbReference>
<dbReference type="FunFam" id="3.30.420.40:FF:000494">
    <property type="entry name" value="Hexokinase 2"/>
    <property type="match status" value="1"/>
</dbReference>
<feature type="compositionally biased region" description="Polar residues" evidence="12">
    <location>
        <begin position="432"/>
        <end position="441"/>
    </location>
</feature>
<dbReference type="PROSITE" id="PS00378">
    <property type="entry name" value="HEXOKINASE_1"/>
    <property type="match status" value="1"/>
</dbReference>
<feature type="compositionally biased region" description="Basic and acidic residues" evidence="12">
    <location>
        <begin position="314"/>
        <end position="323"/>
    </location>
</feature>
<feature type="region of interest" description="Disordered" evidence="12">
    <location>
        <begin position="276"/>
        <end position="341"/>
    </location>
</feature>
<dbReference type="Gene3D" id="3.40.367.20">
    <property type="match status" value="2"/>
</dbReference>
<dbReference type="EC" id="2.7.1.1" evidence="4"/>
<evidence type="ECO:0000256" key="10">
    <source>
        <dbReference type="ARBA" id="ARBA00044613"/>
    </source>
</evidence>